<evidence type="ECO:0000313" key="1">
    <source>
        <dbReference type="EMBL" id="HIU64157.1"/>
    </source>
</evidence>
<comment type="caution">
    <text evidence="1">The sequence shown here is derived from an EMBL/GenBank/DDBJ whole genome shotgun (WGS) entry which is preliminary data.</text>
</comment>
<gene>
    <name evidence="1" type="ORF">IAB06_03840</name>
</gene>
<accession>A0A9D1MPR2</accession>
<name>A0A9D1MPR2_9FIRM</name>
<sequence>MTKKAKKDGSKFKIEFVCPKCGKSLAWAMPNTLIQCPYCQKWVNQKNTKVETKVFLPLDSNQLVLFKNT</sequence>
<organism evidence="1 2">
    <name type="scientific">Candidatus Avacidaminococcus intestinavium</name>
    <dbReference type="NCBI Taxonomy" id="2840684"/>
    <lineage>
        <taxon>Bacteria</taxon>
        <taxon>Bacillati</taxon>
        <taxon>Bacillota</taxon>
        <taxon>Negativicutes</taxon>
        <taxon>Acidaminococcales</taxon>
        <taxon>Acidaminococcaceae</taxon>
        <taxon>Acidaminococcaceae incertae sedis</taxon>
        <taxon>Candidatus Avacidaminococcus</taxon>
    </lineage>
</organism>
<evidence type="ECO:0000313" key="2">
    <source>
        <dbReference type="Proteomes" id="UP000824099"/>
    </source>
</evidence>
<reference evidence="1" key="1">
    <citation type="submission" date="2020-10" db="EMBL/GenBank/DDBJ databases">
        <authorList>
            <person name="Gilroy R."/>
        </authorList>
    </citation>
    <scope>NUCLEOTIDE SEQUENCE</scope>
    <source>
        <strain evidence="1">CHK160-1198</strain>
    </source>
</reference>
<protein>
    <submittedName>
        <fullName evidence="1">Uncharacterized protein</fullName>
    </submittedName>
</protein>
<dbReference type="Proteomes" id="UP000824099">
    <property type="component" value="Unassembled WGS sequence"/>
</dbReference>
<dbReference type="Gene3D" id="2.20.28.30">
    <property type="entry name" value="RNA polymerase ii, chain L"/>
    <property type="match status" value="1"/>
</dbReference>
<reference evidence="1" key="2">
    <citation type="journal article" date="2021" name="PeerJ">
        <title>Extensive microbial diversity within the chicken gut microbiome revealed by metagenomics and culture.</title>
        <authorList>
            <person name="Gilroy R."/>
            <person name="Ravi A."/>
            <person name="Getino M."/>
            <person name="Pursley I."/>
            <person name="Horton D.L."/>
            <person name="Alikhan N.F."/>
            <person name="Baker D."/>
            <person name="Gharbi K."/>
            <person name="Hall N."/>
            <person name="Watson M."/>
            <person name="Adriaenssens E.M."/>
            <person name="Foster-Nyarko E."/>
            <person name="Jarju S."/>
            <person name="Secka A."/>
            <person name="Antonio M."/>
            <person name="Oren A."/>
            <person name="Chaudhuri R.R."/>
            <person name="La Ragione R."/>
            <person name="Hildebrand F."/>
            <person name="Pallen M.J."/>
        </authorList>
    </citation>
    <scope>NUCLEOTIDE SEQUENCE</scope>
    <source>
        <strain evidence="1">CHK160-1198</strain>
    </source>
</reference>
<dbReference type="EMBL" id="DVNI01000056">
    <property type="protein sequence ID" value="HIU64157.1"/>
    <property type="molecule type" value="Genomic_DNA"/>
</dbReference>
<dbReference type="AlphaFoldDB" id="A0A9D1MPR2"/>
<proteinExistence type="predicted"/>